<dbReference type="EMBL" id="JAGMVJ010000017">
    <property type="protein sequence ID" value="KAH7078522.1"/>
    <property type="molecule type" value="Genomic_DNA"/>
</dbReference>
<accession>A0A8K0QZ69</accession>
<comment type="caution">
    <text evidence="1">The sequence shown here is derived from an EMBL/GenBank/DDBJ whole genome shotgun (WGS) entry which is preliminary data.</text>
</comment>
<dbReference type="OrthoDB" id="3780296at2759"/>
<reference evidence="1" key="1">
    <citation type="journal article" date="2021" name="Nat. Commun.">
        <title>Genetic determinants of endophytism in the Arabidopsis root mycobiome.</title>
        <authorList>
            <person name="Mesny F."/>
            <person name="Miyauchi S."/>
            <person name="Thiergart T."/>
            <person name="Pickel B."/>
            <person name="Atanasova L."/>
            <person name="Karlsson M."/>
            <person name="Huettel B."/>
            <person name="Barry K.W."/>
            <person name="Haridas S."/>
            <person name="Chen C."/>
            <person name="Bauer D."/>
            <person name="Andreopoulos W."/>
            <person name="Pangilinan J."/>
            <person name="LaButti K."/>
            <person name="Riley R."/>
            <person name="Lipzen A."/>
            <person name="Clum A."/>
            <person name="Drula E."/>
            <person name="Henrissat B."/>
            <person name="Kohler A."/>
            <person name="Grigoriev I.V."/>
            <person name="Martin F.M."/>
            <person name="Hacquard S."/>
        </authorList>
    </citation>
    <scope>NUCLEOTIDE SEQUENCE</scope>
    <source>
        <strain evidence="1">MPI-SDFR-AT-0120</strain>
    </source>
</reference>
<sequence>MPRLTCRRMSNEARTIVFRENIHVLNLFDCRRSYARPREWLNRLFNIENSLVRLVREIRRIALYAKVADRPELLGVLQSHFRHTWSYTRHLKELRIILDAPYVTSSSWRAARIPAENQVCHDVAHLSNVETVVVQNIFYHPESDFAGNTSRRRWQVLAYEDDDDRINDDR</sequence>
<dbReference type="Proteomes" id="UP000813461">
    <property type="component" value="Unassembled WGS sequence"/>
</dbReference>
<proteinExistence type="predicted"/>
<organism evidence="1 2">
    <name type="scientific">Paraphoma chrysanthemicola</name>
    <dbReference type="NCBI Taxonomy" id="798071"/>
    <lineage>
        <taxon>Eukaryota</taxon>
        <taxon>Fungi</taxon>
        <taxon>Dikarya</taxon>
        <taxon>Ascomycota</taxon>
        <taxon>Pezizomycotina</taxon>
        <taxon>Dothideomycetes</taxon>
        <taxon>Pleosporomycetidae</taxon>
        <taxon>Pleosporales</taxon>
        <taxon>Pleosporineae</taxon>
        <taxon>Phaeosphaeriaceae</taxon>
        <taxon>Paraphoma</taxon>
    </lineage>
</organism>
<evidence type="ECO:0000313" key="1">
    <source>
        <dbReference type="EMBL" id="KAH7078522.1"/>
    </source>
</evidence>
<evidence type="ECO:0000313" key="2">
    <source>
        <dbReference type="Proteomes" id="UP000813461"/>
    </source>
</evidence>
<protein>
    <submittedName>
        <fullName evidence="1">Uncharacterized protein</fullName>
    </submittedName>
</protein>
<name>A0A8K0QZ69_9PLEO</name>
<keyword evidence="2" id="KW-1185">Reference proteome</keyword>
<gene>
    <name evidence="1" type="ORF">FB567DRAFT_596117</name>
</gene>
<dbReference type="AlphaFoldDB" id="A0A8K0QZ69"/>